<evidence type="ECO:0000256" key="3">
    <source>
        <dbReference type="ARBA" id="ARBA00022692"/>
    </source>
</evidence>
<sequence length="408" mass="43337">MSSHDLYLLAPEISLAALAAILVLVDLVVRKKTVLPILAVLGLAVPLVFSLMLWFDLSAGDTMQMHGMFNTLVVDKFSLFFKFLLIAAAGVVILSSTDYVKNAISSAILLYGMVIVYGFTGTTSLPEIAQQIGGMELSGGTPFGSNALLFGIVLMIAGFGFKIASVPFQMWAPDVYEGSPTPITAFLSVASKAAGFAVILRVFYIAFPADTLSLDWSATFAVLSALSMTIGNLVAIRQDNIKRMMGYSTIAHAGYILVGLAAVATRTPGAESSIGTIRINSDRIDDYAGMARRAPILATVLTLSMISLTGIPPAVGFWAKIYLFGAAVEANLEWLVVIGVVNSVVSAYYYLRVVKAMFLSEPTSEERVAFGLPMQLAVAIGFIGTLIFGIYPTPLLNLARSAAGALLS</sequence>
<evidence type="ECO:0000313" key="10">
    <source>
        <dbReference type="Proteomes" id="UP001174909"/>
    </source>
</evidence>
<feature type="transmembrane region" description="Helical" evidence="7">
    <location>
        <begin position="296"/>
        <end position="319"/>
    </location>
</feature>
<dbReference type="InterPro" id="IPR001750">
    <property type="entry name" value="ND/Mrp_TM"/>
</dbReference>
<evidence type="ECO:0000256" key="5">
    <source>
        <dbReference type="ARBA" id="ARBA00023136"/>
    </source>
</evidence>
<accession>A0AA35XDJ7</accession>
<dbReference type="Pfam" id="PF00361">
    <property type="entry name" value="Proton_antipo_M"/>
    <property type="match status" value="2"/>
</dbReference>
<evidence type="ECO:0000256" key="1">
    <source>
        <dbReference type="ARBA" id="ARBA00004141"/>
    </source>
</evidence>
<feature type="transmembrane region" description="Helical" evidence="7">
    <location>
        <begin position="183"/>
        <end position="204"/>
    </location>
</feature>
<comment type="catalytic activity">
    <reaction evidence="6">
        <text>a ubiquinone + NADH + 5 H(+)(in) = a ubiquinol + NAD(+) + 4 H(+)(out)</text>
        <dbReference type="Rhea" id="RHEA:29091"/>
        <dbReference type="Rhea" id="RHEA-COMP:9565"/>
        <dbReference type="Rhea" id="RHEA-COMP:9566"/>
        <dbReference type="ChEBI" id="CHEBI:15378"/>
        <dbReference type="ChEBI" id="CHEBI:16389"/>
        <dbReference type="ChEBI" id="CHEBI:17976"/>
        <dbReference type="ChEBI" id="CHEBI:57540"/>
        <dbReference type="ChEBI" id="CHEBI:57945"/>
        <dbReference type="EC" id="7.1.1.2"/>
    </reaction>
</comment>
<proteinExistence type="predicted"/>
<dbReference type="Proteomes" id="UP001174909">
    <property type="component" value="Unassembled WGS sequence"/>
</dbReference>
<feature type="transmembrane region" description="Helical" evidence="7">
    <location>
        <begin position="331"/>
        <end position="351"/>
    </location>
</feature>
<feature type="transmembrane region" description="Helical" evidence="7">
    <location>
        <begin position="148"/>
        <end position="171"/>
    </location>
</feature>
<keyword evidence="3 7" id="KW-0812">Transmembrane</keyword>
<evidence type="ECO:0000256" key="7">
    <source>
        <dbReference type="SAM" id="Phobius"/>
    </source>
</evidence>
<feature type="domain" description="NADH:quinone oxidoreductase/Mrp antiporter transmembrane" evidence="8">
    <location>
        <begin position="100"/>
        <end position="262"/>
    </location>
</feature>
<keyword evidence="4 7" id="KW-1133">Transmembrane helix</keyword>
<organism evidence="9 10">
    <name type="scientific">Geodia barretti</name>
    <name type="common">Barrett's horny sponge</name>
    <dbReference type="NCBI Taxonomy" id="519541"/>
    <lineage>
        <taxon>Eukaryota</taxon>
        <taxon>Metazoa</taxon>
        <taxon>Porifera</taxon>
        <taxon>Demospongiae</taxon>
        <taxon>Heteroscleromorpha</taxon>
        <taxon>Tetractinellida</taxon>
        <taxon>Astrophorina</taxon>
        <taxon>Geodiidae</taxon>
        <taxon>Geodia</taxon>
    </lineage>
</organism>
<comment type="caution">
    <text evidence="9">The sequence shown here is derived from an EMBL/GenBank/DDBJ whole genome shotgun (WGS) entry which is preliminary data.</text>
</comment>
<keyword evidence="10" id="KW-1185">Reference proteome</keyword>
<dbReference type="PANTHER" id="PTHR22773">
    <property type="entry name" value="NADH DEHYDROGENASE"/>
    <property type="match status" value="1"/>
</dbReference>
<feature type="transmembrane region" description="Helical" evidence="7">
    <location>
        <begin position="6"/>
        <end position="25"/>
    </location>
</feature>
<reference evidence="9" key="1">
    <citation type="submission" date="2023-03" db="EMBL/GenBank/DDBJ databases">
        <authorList>
            <person name="Steffen K."/>
            <person name="Cardenas P."/>
        </authorList>
    </citation>
    <scope>NUCLEOTIDE SEQUENCE</scope>
</reference>
<dbReference type="GO" id="GO:0016020">
    <property type="term" value="C:membrane"/>
    <property type="evidence" value="ECO:0007669"/>
    <property type="project" value="UniProtKB-SubCell"/>
</dbReference>
<evidence type="ECO:0000256" key="4">
    <source>
        <dbReference type="ARBA" id="ARBA00022989"/>
    </source>
</evidence>
<name>A0AA35XDJ7_GEOBA</name>
<dbReference type="GO" id="GO:0008137">
    <property type="term" value="F:NADH dehydrogenase (ubiquinone) activity"/>
    <property type="evidence" value="ECO:0007669"/>
    <property type="project" value="UniProtKB-EC"/>
</dbReference>
<keyword evidence="5 7" id="KW-0472">Membrane</keyword>
<feature type="transmembrane region" description="Helical" evidence="7">
    <location>
        <begin position="216"/>
        <end position="236"/>
    </location>
</feature>
<comment type="subcellular location">
    <subcellularLocation>
        <location evidence="1">Membrane</location>
        <topology evidence="1">Multi-pass membrane protein</topology>
    </subcellularLocation>
</comment>
<dbReference type="AlphaFoldDB" id="A0AA35XDJ7"/>
<gene>
    <name evidence="9" type="ORF">GBAR_LOCUS29889</name>
</gene>
<feature type="transmembrane region" description="Helical" evidence="7">
    <location>
        <begin position="77"/>
        <end position="96"/>
    </location>
</feature>
<evidence type="ECO:0000256" key="6">
    <source>
        <dbReference type="ARBA" id="ARBA00049551"/>
    </source>
</evidence>
<feature type="transmembrane region" description="Helical" evidence="7">
    <location>
        <begin position="372"/>
        <end position="391"/>
    </location>
</feature>
<feature type="transmembrane region" description="Helical" evidence="7">
    <location>
        <begin position="108"/>
        <end position="128"/>
    </location>
</feature>
<feature type="domain" description="NADH:quinone oxidoreductase/Mrp antiporter transmembrane" evidence="8">
    <location>
        <begin position="277"/>
        <end position="345"/>
    </location>
</feature>
<dbReference type="EC" id="7.1.1.2" evidence="2"/>
<feature type="transmembrane region" description="Helical" evidence="7">
    <location>
        <begin position="37"/>
        <end position="57"/>
    </location>
</feature>
<evidence type="ECO:0000259" key="8">
    <source>
        <dbReference type="Pfam" id="PF00361"/>
    </source>
</evidence>
<evidence type="ECO:0000256" key="2">
    <source>
        <dbReference type="ARBA" id="ARBA00012944"/>
    </source>
</evidence>
<dbReference type="EMBL" id="CASHTH010004210">
    <property type="protein sequence ID" value="CAI8054803.1"/>
    <property type="molecule type" value="Genomic_DNA"/>
</dbReference>
<protein>
    <recommendedName>
        <fullName evidence="2">NADH:ubiquinone reductase (H(+)-translocating)</fullName>
        <ecNumber evidence="2">7.1.1.2</ecNumber>
    </recommendedName>
</protein>
<evidence type="ECO:0000313" key="9">
    <source>
        <dbReference type="EMBL" id="CAI8054803.1"/>
    </source>
</evidence>